<keyword evidence="5" id="KW-1133">Transmembrane helix</keyword>
<dbReference type="Pfam" id="PF25539">
    <property type="entry name" value="Bestrophin_2"/>
    <property type="match status" value="1"/>
</dbReference>
<dbReference type="PANTHER" id="PTHR33281:SF19">
    <property type="entry name" value="VOLTAGE-DEPENDENT ANION CHANNEL-FORMING PROTEIN YNEE"/>
    <property type="match status" value="1"/>
</dbReference>
<dbReference type="AlphaFoldDB" id="A0A7S0WMK0"/>
<evidence type="ECO:0000256" key="5">
    <source>
        <dbReference type="ARBA" id="ARBA00022989"/>
    </source>
</evidence>
<evidence type="ECO:0000313" key="8">
    <source>
        <dbReference type="EMBL" id="CAD8673379.1"/>
    </source>
</evidence>
<evidence type="ECO:0000256" key="4">
    <source>
        <dbReference type="ARBA" id="ARBA00022692"/>
    </source>
</evidence>
<dbReference type="GO" id="GO:0005886">
    <property type="term" value="C:plasma membrane"/>
    <property type="evidence" value="ECO:0007669"/>
    <property type="project" value="UniProtKB-SubCell"/>
</dbReference>
<evidence type="ECO:0000256" key="1">
    <source>
        <dbReference type="ARBA" id="ARBA00004651"/>
    </source>
</evidence>
<reference evidence="8" key="1">
    <citation type="submission" date="2021-01" db="EMBL/GenBank/DDBJ databases">
        <authorList>
            <person name="Corre E."/>
            <person name="Pelletier E."/>
            <person name="Niang G."/>
            <person name="Scheremetjew M."/>
            <person name="Finn R."/>
            <person name="Kale V."/>
            <person name="Holt S."/>
            <person name="Cochrane G."/>
            <person name="Meng A."/>
            <person name="Brown T."/>
            <person name="Cohen L."/>
        </authorList>
    </citation>
    <scope>NUCLEOTIDE SEQUENCE</scope>
    <source>
        <strain evidence="8">CCMP722</strain>
    </source>
</reference>
<evidence type="ECO:0000256" key="7">
    <source>
        <dbReference type="ARBA" id="ARBA00023136"/>
    </source>
</evidence>
<evidence type="ECO:0000256" key="2">
    <source>
        <dbReference type="ARBA" id="ARBA00022448"/>
    </source>
</evidence>
<evidence type="ECO:0000256" key="3">
    <source>
        <dbReference type="ARBA" id="ARBA00022475"/>
    </source>
</evidence>
<comment type="subcellular location">
    <subcellularLocation>
        <location evidence="1">Cell membrane</location>
        <topology evidence="1">Multi-pass membrane protein</topology>
    </subcellularLocation>
</comment>
<keyword evidence="2" id="KW-0813">Transport</keyword>
<accession>A0A7S0WMK0</accession>
<sequence length="408" mass="45695">MTSQKLCFAFSLAHSTNSPWALRIHKSKNKKGCTRHHGTNGQRERALRIHCHAKRRESLRRDNDDGIKLPLPASLARWENDVKEGSRPFLYTQYGEEDWKRHRSISRYWRHLGSMPSSRVVRALLAPCAFNMGMAALGCASKEYVDQLDLSSPLPFELTAAALGLLLVFRTNSSYSRWVRAQDSIAMVGARSRELVYLSYNIQDDHLRSQMVRYIVAHALVLKTALLRKSGLSPPEAELEDRMRADELELLRAQQNQPSHTLQVMTALLWQAGLTPAVHGRFLECLGSFASSAQALDLLYKAPIPLSYTRHTSRFLMLWTTFVALPLAHQMELMAIPAIFFISIVLLGVEEIGVQLEEPVSLLDLEGMVEDIVGDVDEASAARQAIQTVAAFKAPAPVDSNVSTTSYI</sequence>
<keyword evidence="6" id="KW-0406">Ion transport</keyword>
<proteinExistence type="predicted"/>
<protein>
    <submittedName>
        <fullName evidence="8">Uncharacterized protein</fullName>
    </submittedName>
</protein>
<organism evidence="8">
    <name type="scientific">Pyramimonas obovata</name>
    <dbReference type="NCBI Taxonomy" id="1411642"/>
    <lineage>
        <taxon>Eukaryota</taxon>
        <taxon>Viridiplantae</taxon>
        <taxon>Chlorophyta</taxon>
        <taxon>Pyramimonadophyceae</taxon>
        <taxon>Pyramimonadales</taxon>
        <taxon>Pyramimonadaceae</taxon>
        <taxon>Pyramimonas</taxon>
        <taxon>Pyramimonas incertae sedis</taxon>
    </lineage>
</organism>
<gene>
    <name evidence="8" type="ORF">POBO1169_LOCUS11752</name>
</gene>
<keyword evidence="3" id="KW-1003">Cell membrane</keyword>
<name>A0A7S0WMK0_9CHLO</name>
<dbReference type="InterPro" id="IPR044669">
    <property type="entry name" value="YneE/VCCN1/2-like"/>
</dbReference>
<dbReference type="EMBL" id="HBFA01023129">
    <property type="protein sequence ID" value="CAD8673379.1"/>
    <property type="molecule type" value="Transcribed_RNA"/>
</dbReference>
<keyword evidence="7" id="KW-0472">Membrane</keyword>
<keyword evidence="4" id="KW-0812">Transmembrane</keyword>
<dbReference type="PANTHER" id="PTHR33281">
    <property type="entry name" value="UPF0187 PROTEIN YNEE"/>
    <property type="match status" value="1"/>
</dbReference>
<evidence type="ECO:0000256" key="6">
    <source>
        <dbReference type="ARBA" id="ARBA00023065"/>
    </source>
</evidence>
<dbReference type="GO" id="GO:0005254">
    <property type="term" value="F:chloride channel activity"/>
    <property type="evidence" value="ECO:0007669"/>
    <property type="project" value="InterPro"/>
</dbReference>